<gene>
    <name evidence="1" type="ORF">SeMB42_g06863</name>
</gene>
<dbReference type="AlphaFoldDB" id="A0A507CI41"/>
<organism evidence="1 2">
    <name type="scientific">Synchytrium endobioticum</name>
    <dbReference type="NCBI Taxonomy" id="286115"/>
    <lineage>
        <taxon>Eukaryota</taxon>
        <taxon>Fungi</taxon>
        <taxon>Fungi incertae sedis</taxon>
        <taxon>Chytridiomycota</taxon>
        <taxon>Chytridiomycota incertae sedis</taxon>
        <taxon>Chytridiomycetes</taxon>
        <taxon>Synchytriales</taxon>
        <taxon>Synchytriaceae</taxon>
        <taxon>Synchytrium</taxon>
    </lineage>
</organism>
<evidence type="ECO:0000313" key="1">
    <source>
        <dbReference type="EMBL" id="TPX37826.1"/>
    </source>
</evidence>
<keyword evidence="2" id="KW-1185">Reference proteome</keyword>
<name>A0A507CI41_9FUNG</name>
<reference evidence="1 2" key="1">
    <citation type="journal article" date="2019" name="Sci. Rep.">
        <title>Comparative genomics of chytrid fungi reveal insights into the obligate biotrophic and pathogenic lifestyle of Synchytrium endobioticum.</title>
        <authorList>
            <person name="van de Vossenberg B.T.L.H."/>
            <person name="Warris S."/>
            <person name="Nguyen H.D.T."/>
            <person name="van Gent-Pelzer M.P.E."/>
            <person name="Joly D.L."/>
            <person name="van de Geest H.C."/>
            <person name="Bonants P.J.M."/>
            <person name="Smith D.S."/>
            <person name="Levesque C.A."/>
            <person name="van der Lee T.A.J."/>
        </authorList>
    </citation>
    <scope>NUCLEOTIDE SEQUENCE [LARGE SCALE GENOMIC DNA]</scope>
    <source>
        <strain evidence="1 2">MB42</strain>
    </source>
</reference>
<evidence type="ECO:0000313" key="2">
    <source>
        <dbReference type="Proteomes" id="UP000317494"/>
    </source>
</evidence>
<dbReference type="Proteomes" id="UP000317494">
    <property type="component" value="Unassembled WGS sequence"/>
</dbReference>
<dbReference type="EMBL" id="QEAN01000417">
    <property type="protein sequence ID" value="TPX37826.1"/>
    <property type="molecule type" value="Genomic_DNA"/>
</dbReference>
<dbReference type="VEuPathDB" id="FungiDB:SeMB42_g06863"/>
<comment type="caution">
    <text evidence="1">The sequence shown here is derived from an EMBL/GenBank/DDBJ whole genome shotgun (WGS) entry which is preliminary data.</text>
</comment>
<accession>A0A507CI41</accession>
<proteinExistence type="predicted"/>
<protein>
    <submittedName>
        <fullName evidence="1">Uncharacterized protein</fullName>
    </submittedName>
</protein>
<sequence length="111" mass="11939">MLKLKKVLDGLALEQDRPFPDLIRAKNDLDGLALEQGELVTALTAAAVNLADVPARENTQGGNSQYEAALADFQAFRQEKRISQLHHDVANEACASVRANLQGSGSSFFAS</sequence>